<feature type="region of interest" description="Disordered" evidence="1">
    <location>
        <begin position="54"/>
        <end position="75"/>
    </location>
</feature>
<sequence>MSLGVGGQNVSWAERQRKQREAAQRNAGATNPTGTVAAPPVTQHVSWAERPQVQAPNPLPLTPGAGGDTAQHAVGGTTISPAVTQALQYQPEATMETGGQLPQNEYQAELPAVEPQYNEFGVANEDPNFEGSLGAPGTIQWWIEQLQQEGSMPSIAEYLSNLPGAGDIWSGVLGDAKENMGGAIDSANPENNTFTKFMQQLLSGSPDFADVDQAPITEENRPEDVTAETPLTGETDYNDINDVLSQYSVEDINKFMTDVMGAMEGVEGVNAPDVTDAGTATDDIMGEYGIGPLLESLGISKSDWENNPLVQSLLGKSGEMTDAATKAIMSMGDDGGYDEALKAMTENAQTAHGGVMSAGQDLFSTNYDTSGLLDALKGAESTAYERAMEKATGEGAGRGFSDIGGGVTGGLLGKYMGQAASDSAARTQQALLEAAGMQTEAKTAGGNLMYQGASGQTGALSALEPFLSGKANIGGEQAKLLSDLSGKTSDQGMDVANLLAGENKDVLNLLLGEQANKISGFEAGTGAAATAGDIFTNMSQLQQNSAISQYEAETGRKAVVSGALTDEASNWIDAYAQDTERHGKVAIDAYNAATERGSADTAAKEAAAAMGLEYDKLNVQQQQTFDQLMADVWQAGGQFTTEQNQLLQELYDSQLSGGAQMVDITGSQGLDFMNALTDILTKGGMAQQDANALLVEAMKGDQAGMIDLMNTILSYYSAG</sequence>
<proteinExistence type="predicted"/>
<dbReference type="EMBL" id="MT141414">
    <property type="protein sequence ID" value="QJA60604.1"/>
    <property type="molecule type" value="Genomic_DNA"/>
</dbReference>
<dbReference type="AlphaFoldDB" id="A0A6M3ITA1"/>
<feature type="compositionally biased region" description="Basic and acidic residues" evidence="1">
    <location>
        <begin position="14"/>
        <end position="23"/>
    </location>
</feature>
<evidence type="ECO:0000313" key="2">
    <source>
        <dbReference type="EMBL" id="QJA60604.1"/>
    </source>
</evidence>
<evidence type="ECO:0000256" key="1">
    <source>
        <dbReference type="SAM" id="MobiDB-lite"/>
    </source>
</evidence>
<organism evidence="2">
    <name type="scientific">viral metagenome</name>
    <dbReference type="NCBI Taxonomy" id="1070528"/>
    <lineage>
        <taxon>unclassified sequences</taxon>
        <taxon>metagenomes</taxon>
        <taxon>organismal metagenomes</taxon>
    </lineage>
</organism>
<protein>
    <submittedName>
        <fullName evidence="2">Uncharacterized protein</fullName>
    </submittedName>
</protein>
<reference evidence="2" key="1">
    <citation type="submission" date="2020-03" db="EMBL/GenBank/DDBJ databases">
        <title>The deep terrestrial virosphere.</title>
        <authorList>
            <person name="Holmfeldt K."/>
            <person name="Nilsson E."/>
            <person name="Simone D."/>
            <person name="Lopez-Fernandez M."/>
            <person name="Wu X."/>
            <person name="de Brujin I."/>
            <person name="Lundin D."/>
            <person name="Andersson A."/>
            <person name="Bertilsson S."/>
            <person name="Dopson M."/>
        </authorList>
    </citation>
    <scope>NUCLEOTIDE SEQUENCE</scope>
    <source>
        <strain evidence="2">MM415B01090</strain>
    </source>
</reference>
<gene>
    <name evidence="2" type="ORF">MM415B01090_0020</name>
</gene>
<feature type="region of interest" description="Disordered" evidence="1">
    <location>
        <begin position="1"/>
        <end position="41"/>
    </location>
</feature>
<accession>A0A6M3ITA1</accession>
<name>A0A6M3ITA1_9ZZZZ</name>